<keyword evidence="2" id="KW-0813">Transport</keyword>
<gene>
    <name evidence="8" type="ORF">OH818_09855</name>
</gene>
<dbReference type="Pfam" id="PF00005">
    <property type="entry name" value="ABC_tran"/>
    <property type="match status" value="1"/>
</dbReference>
<dbReference type="InterPro" id="IPR003439">
    <property type="entry name" value="ABC_transporter-like_ATP-bd"/>
</dbReference>
<evidence type="ECO:0000256" key="2">
    <source>
        <dbReference type="ARBA" id="ARBA00022448"/>
    </source>
</evidence>
<evidence type="ECO:0000256" key="1">
    <source>
        <dbReference type="ARBA" id="ARBA00005417"/>
    </source>
</evidence>
<proteinExistence type="inferred from homology"/>
<accession>A0ABY7C6C3</accession>
<evidence type="ECO:0000313" key="9">
    <source>
        <dbReference type="Proteomes" id="UP001164020"/>
    </source>
</evidence>
<dbReference type="PANTHER" id="PTHR42788:SF17">
    <property type="entry name" value="ALIPHATIC SULFONATES IMPORT ATP-BINDING PROTEIN SSUB"/>
    <property type="match status" value="1"/>
</dbReference>
<keyword evidence="9" id="KW-1185">Reference proteome</keyword>
<dbReference type="InterPro" id="IPR027417">
    <property type="entry name" value="P-loop_NTPase"/>
</dbReference>
<dbReference type="PANTHER" id="PTHR42788">
    <property type="entry name" value="TAURINE IMPORT ATP-BINDING PROTEIN-RELATED"/>
    <property type="match status" value="1"/>
</dbReference>
<feature type="region of interest" description="Disordered" evidence="6">
    <location>
        <begin position="90"/>
        <end position="131"/>
    </location>
</feature>
<keyword evidence="8" id="KW-0547">Nucleotide-binding</keyword>
<dbReference type="InterPro" id="IPR050166">
    <property type="entry name" value="ABC_transporter_ATP-bind"/>
</dbReference>
<keyword evidence="8" id="KW-0067">ATP-binding</keyword>
<sequence>MNVGHVYETASGTTEALTDISFRVETGRFVSIVGPSGCGKSSLLMMIAGLVQPTRGTITAGGRPLVQPDPTRIGVGREPLSLAHRPVECRVSPVASPRRSQDQARAGGGGARGSSASRALPTSIPMNCPAG</sequence>
<dbReference type="Proteomes" id="UP001164020">
    <property type="component" value="Chromosome"/>
</dbReference>
<evidence type="ECO:0000256" key="4">
    <source>
        <dbReference type="ARBA" id="ARBA00022967"/>
    </source>
</evidence>
<keyword evidence="3" id="KW-1003">Cell membrane</keyword>
<dbReference type="SUPFAM" id="SSF52540">
    <property type="entry name" value="P-loop containing nucleoside triphosphate hydrolases"/>
    <property type="match status" value="1"/>
</dbReference>
<protein>
    <submittedName>
        <fullName evidence="8">ATP-binding cassette domain-containing protein</fullName>
    </submittedName>
</protein>
<evidence type="ECO:0000259" key="7">
    <source>
        <dbReference type="Pfam" id="PF00005"/>
    </source>
</evidence>
<feature type="domain" description="ABC transporter" evidence="7">
    <location>
        <begin position="17"/>
        <end position="67"/>
    </location>
</feature>
<reference evidence="8" key="1">
    <citation type="submission" date="2022-12" db="EMBL/GenBank/DDBJ databases">
        <title>Jiella pelagia sp. nov., isolated from phosphonate enriched culture of Northwest Pacific surface seawater.</title>
        <authorList>
            <person name="Shin D.Y."/>
            <person name="Hwang C.Y."/>
        </authorList>
    </citation>
    <scope>NUCLEOTIDE SEQUENCE</scope>
    <source>
        <strain evidence="8">HL-NP1</strain>
    </source>
</reference>
<dbReference type="RefSeq" id="WP_268883693.1">
    <property type="nucleotide sequence ID" value="NZ_CP114029.1"/>
</dbReference>
<evidence type="ECO:0000256" key="3">
    <source>
        <dbReference type="ARBA" id="ARBA00022475"/>
    </source>
</evidence>
<evidence type="ECO:0000313" key="8">
    <source>
        <dbReference type="EMBL" id="WAP71147.1"/>
    </source>
</evidence>
<dbReference type="GO" id="GO:0005524">
    <property type="term" value="F:ATP binding"/>
    <property type="evidence" value="ECO:0007669"/>
    <property type="project" value="UniProtKB-KW"/>
</dbReference>
<name>A0ABY7C6C3_9HYPH</name>
<dbReference type="EMBL" id="CP114029">
    <property type="protein sequence ID" value="WAP71147.1"/>
    <property type="molecule type" value="Genomic_DNA"/>
</dbReference>
<organism evidence="8 9">
    <name type="scientific">Jiella pelagia</name>
    <dbReference type="NCBI Taxonomy" id="2986949"/>
    <lineage>
        <taxon>Bacteria</taxon>
        <taxon>Pseudomonadati</taxon>
        <taxon>Pseudomonadota</taxon>
        <taxon>Alphaproteobacteria</taxon>
        <taxon>Hyphomicrobiales</taxon>
        <taxon>Aurantimonadaceae</taxon>
        <taxon>Jiella</taxon>
    </lineage>
</organism>
<dbReference type="Gene3D" id="3.40.50.300">
    <property type="entry name" value="P-loop containing nucleotide triphosphate hydrolases"/>
    <property type="match status" value="1"/>
</dbReference>
<comment type="similarity">
    <text evidence="1">Belongs to the ABC transporter superfamily.</text>
</comment>
<keyword evidence="4" id="KW-1278">Translocase</keyword>
<evidence type="ECO:0000256" key="5">
    <source>
        <dbReference type="ARBA" id="ARBA00023136"/>
    </source>
</evidence>
<keyword evidence="5" id="KW-0472">Membrane</keyword>
<evidence type="ECO:0000256" key="6">
    <source>
        <dbReference type="SAM" id="MobiDB-lite"/>
    </source>
</evidence>